<comment type="subcellular location">
    <subcellularLocation>
        <location evidence="1">Cell membrane</location>
        <topology evidence="1">Multi-pass membrane protein</topology>
    </subcellularLocation>
</comment>
<evidence type="ECO:0000259" key="7">
    <source>
        <dbReference type="PROSITE" id="PS50850"/>
    </source>
</evidence>
<evidence type="ECO:0000256" key="1">
    <source>
        <dbReference type="ARBA" id="ARBA00004651"/>
    </source>
</evidence>
<reference evidence="8 9" key="1">
    <citation type="submission" date="2018-05" db="EMBL/GenBank/DDBJ databases">
        <title>Streptomyces venezuelae.</title>
        <authorList>
            <person name="Kim W."/>
            <person name="Lee N."/>
            <person name="Cho B.-K."/>
        </authorList>
    </citation>
    <scope>NUCLEOTIDE SEQUENCE [LARGE SCALE GENOMIC DNA]</scope>
    <source>
        <strain evidence="8 9">ATCC 15068</strain>
    </source>
</reference>
<proteinExistence type="predicted"/>
<dbReference type="GO" id="GO:0022857">
    <property type="term" value="F:transmembrane transporter activity"/>
    <property type="evidence" value="ECO:0007669"/>
    <property type="project" value="InterPro"/>
</dbReference>
<feature type="transmembrane region" description="Helical" evidence="6">
    <location>
        <begin position="53"/>
        <end position="75"/>
    </location>
</feature>
<dbReference type="RefSeq" id="WP_150263403.1">
    <property type="nucleotide sequence ID" value="NZ_CP029194.1"/>
</dbReference>
<dbReference type="Proteomes" id="UP000324106">
    <property type="component" value="Chromosome"/>
</dbReference>
<dbReference type="CDD" id="cd06173">
    <property type="entry name" value="MFS_MefA_like"/>
    <property type="match status" value="1"/>
</dbReference>
<evidence type="ECO:0000256" key="4">
    <source>
        <dbReference type="ARBA" id="ARBA00022989"/>
    </source>
</evidence>
<evidence type="ECO:0000256" key="5">
    <source>
        <dbReference type="ARBA" id="ARBA00023136"/>
    </source>
</evidence>
<protein>
    <submittedName>
        <fullName evidence="8">MFS transporter</fullName>
    </submittedName>
</protein>
<feature type="domain" description="Major facilitator superfamily (MFS) profile" evidence="7">
    <location>
        <begin position="17"/>
        <end position="402"/>
    </location>
</feature>
<dbReference type="SUPFAM" id="SSF103473">
    <property type="entry name" value="MFS general substrate transporter"/>
    <property type="match status" value="1"/>
</dbReference>
<dbReference type="Pfam" id="PF07690">
    <property type="entry name" value="MFS_1"/>
    <property type="match status" value="1"/>
</dbReference>
<dbReference type="PANTHER" id="PTHR23513">
    <property type="entry name" value="INTEGRAL MEMBRANE EFFLUX PROTEIN-RELATED"/>
    <property type="match status" value="1"/>
</dbReference>
<dbReference type="InterPro" id="IPR036259">
    <property type="entry name" value="MFS_trans_sf"/>
</dbReference>
<dbReference type="GO" id="GO:0005886">
    <property type="term" value="C:plasma membrane"/>
    <property type="evidence" value="ECO:0007669"/>
    <property type="project" value="UniProtKB-SubCell"/>
</dbReference>
<keyword evidence="5 6" id="KW-0472">Membrane</keyword>
<evidence type="ECO:0000313" key="8">
    <source>
        <dbReference type="EMBL" id="QES17777.1"/>
    </source>
</evidence>
<feature type="transmembrane region" description="Helical" evidence="6">
    <location>
        <begin position="375"/>
        <end position="397"/>
    </location>
</feature>
<dbReference type="AlphaFoldDB" id="A0A5P2AJ26"/>
<evidence type="ECO:0000313" key="9">
    <source>
        <dbReference type="Proteomes" id="UP000324106"/>
    </source>
</evidence>
<dbReference type="PANTHER" id="PTHR23513:SF11">
    <property type="entry name" value="STAPHYLOFERRIN A TRANSPORTER"/>
    <property type="match status" value="1"/>
</dbReference>
<feature type="transmembrane region" description="Helical" evidence="6">
    <location>
        <begin position="82"/>
        <end position="103"/>
    </location>
</feature>
<accession>A0A5P2AJ26</accession>
<sequence length="420" mass="43353">MSGRPQDGLLVPLRERPFRMLASGRLLMYFANAMAPIVLAFAVLDLTGSKTDLGIVVGARSLANVVLLLAAGVIADRFARTVILQGSAVAAAVVQGAIAVSMLLDFTTIPLLILLSVLNGALSAVSMPASAALTPQTVPVELLRPANALMRMAINLGMIIGAALGGVLVAAVGPGWGIACNAVAFLGAALCYFGLRVPGGKSEPAERAHPLRELREGWQEFTSRTWVWVVVVQFMVVNAVVAGGVHVLGPAVADETFGRTGWGIVLAAQMAGAVAGGFVAARSRARHALRIGVAVVALEALPLVVLAEAPGVLLLTVAMFVNGVAMEQFGVAWEVSLQENVPEDRLARVYSYDALGSFIALPIGEMAAGPVADRAGVGTTLLAGAALVVVATAAALCSRELRELTTRVHKEPKEPEAAGA</sequence>
<evidence type="ECO:0000256" key="2">
    <source>
        <dbReference type="ARBA" id="ARBA00022475"/>
    </source>
</evidence>
<dbReference type="InterPro" id="IPR011701">
    <property type="entry name" value="MFS"/>
</dbReference>
<evidence type="ECO:0000256" key="6">
    <source>
        <dbReference type="SAM" id="Phobius"/>
    </source>
</evidence>
<feature type="transmembrane region" description="Helical" evidence="6">
    <location>
        <begin position="109"/>
        <end position="131"/>
    </location>
</feature>
<organism evidence="8 9">
    <name type="scientific">Streptomyces venezuelae</name>
    <dbReference type="NCBI Taxonomy" id="54571"/>
    <lineage>
        <taxon>Bacteria</taxon>
        <taxon>Bacillati</taxon>
        <taxon>Actinomycetota</taxon>
        <taxon>Actinomycetes</taxon>
        <taxon>Kitasatosporales</taxon>
        <taxon>Streptomycetaceae</taxon>
        <taxon>Streptomyces</taxon>
    </lineage>
</organism>
<dbReference type="InterPro" id="IPR020846">
    <property type="entry name" value="MFS_dom"/>
</dbReference>
<dbReference type="EMBL" id="CP029194">
    <property type="protein sequence ID" value="QES17777.1"/>
    <property type="molecule type" value="Genomic_DNA"/>
</dbReference>
<name>A0A5P2AJ26_STRVZ</name>
<dbReference type="Gene3D" id="1.20.1250.20">
    <property type="entry name" value="MFS general substrate transporter like domains"/>
    <property type="match status" value="1"/>
</dbReference>
<feature type="transmembrane region" description="Helical" evidence="6">
    <location>
        <begin position="26"/>
        <end position="47"/>
    </location>
</feature>
<dbReference type="PROSITE" id="PS50850">
    <property type="entry name" value="MFS"/>
    <property type="match status" value="1"/>
</dbReference>
<keyword evidence="3 6" id="KW-0812">Transmembrane</keyword>
<feature type="transmembrane region" description="Helical" evidence="6">
    <location>
        <begin position="152"/>
        <end position="170"/>
    </location>
</feature>
<keyword evidence="4 6" id="KW-1133">Transmembrane helix</keyword>
<feature type="transmembrane region" description="Helical" evidence="6">
    <location>
        <begin position="288"/>
        <end position="307"/>
    </location>
</feature>
<gene>
    <name evidence="8" type="ORF">DEJ46_00565</name>
</gene>
<keyword evidence="2" id="KW-1003">Cell membrane</keyword>
<evidence type="ECO:0000256" key="3">
    <source>
        <dbReference type="ARBA" id="ARBA00022692"/>
    </source>
</evidence>
<feature type="transmembrane region" description="Helical" evidence="6">
    <location>
        <begin position="176"/>
        <end position="195"/>
    </location>
</feature>
<dbReference type="OrthoDB" id="3539228at2"/>
<feature type="transmembrane region" description="Helical" evidence="6">
    <location>
        <begin position="261"/>
        <end position="281"/>
    </location>
</feature>
<feature type="transmembrane region" description="Helical" evidence="6">
    <location>
        <begin position="225"/>
        <end position="249"/>
    </location>
</feature>